<evidence type="ECO:0000256" key="1">
    <source>
        <dbReference type="ARBA" id="ARBA00009820"/>
    </source>
</evidence>
<protein>
    <submittedName>
        <fullName evidence="4">WD40 repeat protein</fullName>
    </submittedName>
</protein>
<comment type="similarity">
    <text evidence="1">Belongs to the TolB family.</text>
</comment>
<gene>
    <name evidence="4" type="ORF">C8D93_101661</name>
</gene>
<dbReference type="EMBL" id="QICN01000001">
    <property type="protein sequence ID" value="PXV71606.1"/>
    <property type="molecule type" value="Genomic_DNA"/>
</dbReference>
<dbReference type="InterPro" id="IPR011042">
    <property type="entry name" value="6-blade_b-propeller_TolB-like"/>
</dbReference>
<dbReference type="Gene3D" id="2.120.10.30">
    <property type="entry name" value="TolB, C-terminal domain"/>
    <property type="match status" value="1"/>
</dbReference>
<evidence type="ECO:0000313" key="5">
    <source>
        <dbReference type="Proteomes" id="UP000248330"/>
    </source>
</evidence>
<dbReference type="PANTHER" id="PTHR36842:SF1">
    <property type="entry name" value="PROTEIN TOLB"/>
    <property type="match status" value="1"/>
</dbReference>
<accession>A0A318EQ52</accession>
<reference evidence="4 5" key="1">
    <citation type="submission" date="2018-04" db="EMBL/GenBank/DDBJ databases">
        <title>Genomic Encyclopedia of Type Strains, Phase IV (KMG-IV): sequencing the most valuable type-strain genomes for metagenomic binning, comparative biology and taxonomic classification.</title>
        <authorList>
            <person name="Goeker M."/>
        </authorList>
    </citation>
    <scope>NUCLEOTIDE SEQUENCE [LARGE SCALE GENOMIC DNA]</scope>
    <source>
        <strain evidence="4 5">DSM 104150</strain>
    </source>
</reference>
<dbReference type="Pfam" id="PF07676">
    <property type="entry name" value="PD40"/>
    <property type="match status" value="3"/>
</dbReference>
<feature type="compositionally biased region" description="Low complexity" evidence="2">
    <location>
        <begin position="455"/>
        <end position="478"/>
    </location>
</feature>
<dbReference type="InterPro" id="IPR011659">
    <property type="entry name" value="WD40"/>
</dbReference>
<dbReference type="PANTHER" id="PTHR36842">
    <property type="entry name" value="PROTEIN TOLB HOMOLOG"/>
    <property type="match status" value="1"/>
</dbReference>
<dbReference type="Proteomes" id="UP000248330">
    <property type="component" value="Unassembled WGS sequence"/>
</dbReference>
<sequence length="478" mass="50237">MKSHAGLLAAVCAGTLAACASAPPENVRLQSRLTSYVGRDGVGVREVQVRSWGDVTDVGVPAAALIWRLDADERYIDGLTLATNGSLMAFPLLSERPDDPAEETDGKKKKKDDDSPRRPGVSSLVALRFATEGITQITPGQSLDLFPAFGPDSTLTFSSNRIRPNGVDLFRISAERPGGIAVVRQTSDAQLSSPSVADDGTMSYSYLPRYAGAGNSQIWALGGSLVYPVLLREGSDPAISPSGEEIAFVGTNGQIWAMPTSGVNPVQLTFGKIPLDANGRRLPKRHPHWSPDGKYVVFAAADGRDADGVHNYDVWIVSRLGGDGMQLTTNGSHDVFPRVSPSGAWIYFVSNRGFGDGIWRIPHPHAAAPAEPVVEPAVLEPVPEISLQPPAATSEPASETDVFSEPVFTEDAPDLPPGDEPPAMTEDLSEPADDSAPGLDGEPSSADAMSDETAAEPAVDEAPPAVDDATAGATPADT</sequence>
<dbReference type="SUPFAM" id="SSF69304">
    <property type="entry name" value="Tricorn protease N-terminal domain"/>
    <property type="match status" value="1"/>
</dbReference>
<name>A0A318EQ52_9GAMM</name>
<keyword evidence="5" id="KW-1185">Reference proteome</keyword>
<dbReference type="AlphaFoldDB" id="A0A318EQ52"/>
<dbReference type="Gene3D" id="2.120.10.60">
    <property type="entry name" value="Tricorn protease N-terminal domain"/>
    <property type="match status" value="2"/>
</dbReference>
<dbReference type="PROSITE" id="PS51257">
    <property type="entry name" value="PROKAR_LIPOPROTEIN"/>
    <property type="match status" value="1"/>
</dbReference>
<organism evidence="4 5">
    <name type="scientific">Sinimarinibacterium flocculans</name>
    <dbReference type="NCBI Taxonomy" id="985250"/>
    <lineage>
        <taxon>Bacteria</taxon>
        <taxon>Pseudomonadati</taxon>
        <taxon>Pseudomonadota</taxon>
        <taxon>Gammaproteobacteria</taxon>
        <taxon>Nevskiales</taxon>
        <taxon>Nevskiaceae</taxon>
        <taxon>Sinimarinibacterium</taxon>
    </lineage>
</organism>
<evidence type="ECO:0000256" key="2">
    <source>
        <dbReference type="SAM" id="MobiDB-lite"/>
    </source>
</evidence>
<evidence type="ECO:0000313" key="4">
    <source>
        <dbReference type="EMBL" id="PXV71606.1"/>
    </source>
</evidence>
<dbReference type="RefSeq" id="WP_110263710.1">
    <property type="nucleotide sequence ID" value="NZ_CAKZQT010000007.1"/>
</dbReference>
<proteinExistence type="inferred from homology"/>
<evidence type="ECO:0000256" key="3">
    <source>
        <dbReference type="SAM" id="SignalP"/>
    </source>
</evidence>
<feature type="chain" id="PRO_5016270212" evidence="3">
    <location>
        <begin position="23"/>
        <end position="478"/>
    </location>
</feature>
<feature type="signal peptide" evidence="3">
    <location>
        <begin position="1"/>
        <end position="22"/>
    </location>
</feature>
<feature type="region of interest" description="Disordered" evidence="2">
    <location>
        <begin position="408"/>
        <end position="478"/>
    </location>
</feature>
<feature type="region of interest" description="Disordered" evidence="2">
    <location>
        <begin position="92"/>
        <end position="121"/>
    </location>
</feature>
<dbReference type="OrthoDB" id="9812921at2"/>
<keyword evidence="3" id="KW-0732">Signal</keyword>
<comment type="caution">
    <text evidence="4">The sequence shown here is derived from an EMBL/GenBank/DDBJ whole genome shotgun (WGS) entry which is preliminary data.</text>
</comment>